<reference evidence="1" key="1">
    <citation type="submission" date="2023-06" db="EMBL/GenBank/DDBJ databases">
        <title>Genomic analysis of the entomopathogenic nematode Steinernema hermaphroditum.</title>
        <authorList>
            <person name="Schwarz E.M."/>
            <person name="Heppert J.K."/>
            <person name="Baniya A."/>
            <person name="Schwartz H.T."/>
            <person name="Tan C.-H."/>
            <person name="Antoshechkin I."/>
            <person name="Sternberg P.W."/>
            <person name="Goodrich-Blair H."/>
            <person name="Dillman A.R."/>
        </authorList>
    </citation>
    <scope>NUCLEOTIDE SEQUENCE</scope>
    <source>
        <strain evidence="1">PS9179</strain>
        <tissue evidence="1">Whole animal</tissue>
    </source>
</reference>
<evidence type="ECO:0000313" key="1">
    <source>
        <dbReference type="EMBL" id="KAK0404610.1"/>
    </source>
</evidence>
<gene>
    <name evidence="1" type="ORF">QR680_017536</name>
</gene>
<protein>
    <submittedName>
        <fullName evidence="1">Uncharacterized protein</fullName>
    </submittedName>
</protein>
<dbReference type="EMBL" id="JAUCMV010000004">
    <property type="protein sequence ID" value="KAK0404610.1"/>
    <property type="molecule type" value="Genomic_DNA"/>
</dbReference>
<organism evidence="1 2">
    <name type="scientific">Steinernema hermaphroditum</name>
    <dbReference type="NCBI Taxonomy" id="289476"/>
    <lineage>
        <taxon>Eukaryota</taxon>
        <taxon>Metazoa</taxon>
        <taxon>Ecdysozoa</taxon>
        <taxon>Nematoda</taxon>
        <taxon>Chromadorea</taxon>
        <taxon>Rhabditida</taxon>
        <taxon>Tylenchina</taxon>
        <taxon>Panagrolaimomorpha</taxon>
        <taxon>Strongyloidoidea</taxon>
        <taxon>Steinernematidae</taxon>
        <taxon>Steinernema</taxon>
    </lineage>
</organism>
<sequence length="67" mass="8339">MERRMVGVRLIDRKSNEWLRGVTKRPLGRPRTRWSDEFTKKLCSKRWRHRTQEEAKQRWLDLGRDNM</sequence>
<dbReference type="Proteomes" id="UP001175271">
    <property type="component" value="Unassembled WGS sequence"/>
</dbReference>
<evidence type="ECO:0000313" key="2">
    <source>
        <dbReference type="Proteomes" id="UP001175271"/>
    </source>
</evidence>
<comment type="caution">
    <text evidence="1">The sequence shown here is derived from an EMBL/GenBank/DDBJ whole genome shotgun (WGS) entry which is preliminary data.</text>
</comment>
<dbReference type="AlphaFoldDB" id="A0AA39HFJ2"/>
<keyword evidence="2" id="KW-1185">Reference proteome</keyword>
<accession>A0AA39HFJ2</accession>
<proteinExistence type="predicted"/>
<name>A0AA39HFJ2_9BILA</name>